<evidence type="ECO:0000313" key="4">
    <source>
        <dbReference type="Proteomes" id="UP001239213"/>
    </source>
</evidence>
<dbReference type="AlphaFoldDB" id="A0AAI9VBF4"/>
<protein>
    <submittedName>
        <fullName evidence="3">Uncharacterized protein</fullName>
    </submittedName>
</protein>
<evidence type="ECO:0000256" key="1">
    <source>
        <dbReference type="SAM" id="MobiDB-lite"/>
    </source>
</evidence>
<accession>A0AAI9VBF4</accession>
<feature type="region of interest" description="Disordered" evidence="1">
    <location>
        <begin position="188"/>
        <end position="214"/>
    </location>
</feature>
<sequence>MRPAPEVSLSPTQSPTDLGARGFSLAFRGPAIRGTTWLCCRRVLAVGGIWSWTCGPFSSPRLFTKAIASLQVPPKRPPAGASAAYGLVPPCQYYKYVRSTYVQRWKYVLRIDTYLQPAGCGLPGLRRDTAALAANAVSMLESLIHRRTSHAPANVESPANLSRLRRVYPVDEGPSRVSRPLQLLKKFPTEPAQRDAPGTHKQKTPPAHSASPQATTTAYENTVLLVLYYGYLAIPLMLFLLLLLLLLLVGMNCISSSLPPVRGA</sequence>
<reference evidence="3" key="1">
    <citation type="submission" date="2016-11" db="EMBL/GenBank/DDBJ databases">
        <title>The genome sequence of Colletotrichum cuscutae.</title>
        <authorList>
            <person name="Baroncelli R."/>
        </authorList>
    </citation>
    <scope>NUCLEOTIDE SEQUENCE</scope>
    <source>
        <strain evidence="3">IMI 304802</strain>
    </source>
</reference>
<keyword evidence="4" id="KW-1185">Reference proteome</keyword>
<keyword evidence="2" id="KW-0472">Membrane</keyword>
<evidence type="ECO:0000256" key="2">
    <source>
        <dbReference type="SAM" id="Phobius"/>
    </source>
</evidence>
<dbReference type="Proteomes" id="UP001239213">
    <property type="component" value="Unassembled WGS sequence"/>
</dbReference>
<evidence type="ECO:0000313" key="3">
    <source>
        <dbReference type="EMBL" id="KAK1481013.1"/>
    </source>
</evidence>
<comment type="caution">
    <text evidence="3">The sequence shown here is derived from an EMBL/GenBank/DDBJ whole genome shotgun (WGS) entry which is preliminary data.</text>
</comment>
<feature type="transmembrane region" description="Helical" evidence="2">
    <location>
        <begin position="226"/>
        <end position="249"/>
    </location>
</feature>
<organism evidence="3 4">
    <name type="scientific">Colletotrichum cuscutae</name>
    <dbReference type="NCBI Taxonomy" id="1209917"/>
    <lineage>
        <taxon>Eukaryota</taxon>
        <taxon>Fungi</taxon>
        <taxon>Dikarya</taxon>
        <taxon>Ascomycota</taxon>
        <taxon>Pezizomycotina</taxon>
        <taxon>Sordariomycetes</taxon>
        <taxon>Hypocreomycetidae</taxon>
        <taxon>Glomerellales</taxon>
        <taxon>Glomerellaceae</taxon>
        <taxon>Colletotrichum</taxon>
        <taxon>Colletotrichum acutatum species complex</taxon>
    </lineage>
</organism>
<gene>
    <name evidence="3" type="ORF">CCUS01_16074</name>
</gene>
<keyword evidence="2" id="KW-1133">Transmembrane helix</keyword>
<keyword evidence="2" id="KW-0812">Transmembrane</keyword>
<name>A0AAI9VBF4_9PEZI</name>
<proteinExistence type="predicted"/>
<dbReference type="EMBL" id="MPDP01000102">
    <property type="protein sequence ID" value="KAK1481013.1"/>
    <property type="molecule type" value="Genomic_DNA"/>
</dbReference>